<dbReference type="HOGENOM" id="CLU_2422670_0_0_11"/>
<dbReference type="EMBL" id="CP002299">
    <property type="protein sequence ID" value="ADP84932.1"/>
    <property type="molecule type" value="Genomic_DNA"/>
</dbReference>
<accession>E3IW04</accession>
<protein>
    <submittedName>
        <fullName evidence="1">Uncharacterized protein</fullName>
    </submittedName>
</protein>
<gene>
    <name evidence="1" type="ordered locus">FraEuI1c_6965</name>
</gene>
<dbReference type="KEGG" id="fri:FraEuI1c_6965"/>
<reference evidence="1 2" key="1">
    <citation type="submission" date="2010-10" db="EMBL/GenBank/DDBJ databases">
        <title>Complete sequence of Frankia sp. EuI1c.</title>
        <authorList>
            <consortium name="US DOE Joint Genome Institute"/>
            <person name="Lucas S."/>
            <person name="Copeland A."/>
            <person name="Lapidus A."/>
            <person name="Cheng J.-F."/>
            <person name="Bruce D."/>
            <person name="Goodwin L."/>
            <person name="Pitluck S."/>
            <person name="Chertkov O."/>
            <person name="Detter J.C."/>
            <person name="Han C."/>
            <person name="Tapia R."/>
            <person name="Land M."/>
            <person name="Hauser L."/>
            <person name="Jeffries C."/>
            <person name="Kyrpides N."/>
            <person name="Ivanova N."/>
            <person name="Mikhailova N."/>
            <person name="Beauchemin N."/>
            <person name="Sen A."/>
            <person name="Sur S.A."/>
            <person name="Gtari M."/>
            <person name="Wall L."/>
            <person name="Tisa L."/>
            <person name="Woyke T."/>
        </authorList>
    </citation>
    <scope>NUCLEOTIDE SEQUENCE [LARGE SCALE GENOMIC DNA]</scope>
    <source>
        <strain evidence="2">DSM 45817 / CECT 9037 / EuI1c</strain>
    </source>
</reference>
<dbReference type="STRING" id="298654.FraEuI1c_6965"/>
<organism evidence="1 2">
    <name type="scientific">Pseudofrankia inefficax (strain DSM 45817 / CECT 9037 / DDB 130130 / EuI1c)</name>
    <name type="common">Frankia inefficax</name>
    <dbReference type="NCBI Taxonomy" id="298654"/>
    <lineage>
        <taxon>Bacteria</taxon>
        <taxon>Bacillati</taxon>
        <taxon>Actinomycetota</taxon>
        <taxon>Actinomycetes</taxon>
        <taxon>Frankiales</taxon>
        <taxon>Frankiaceae</taxon>
        <taxon>Pseudofrankia</taxon>
    </lineage>
</organism>
<proteinExistence type="predicted"/>
<dbReference type="AlphaFoldDB" id="E3IW04"/>
<evidence type="ECO:0000313" key="2">
    <source>
        <dbReference type="Proteomes" id="UP000002484"/>
    </source>
</evidence>
<evidence type="ECO:0000313" key="1">
    <source>
        <dbReference type="EMBL" id="ADP84932.1"/>
    </source>
</evidence>
<dbReference type="InParanoid" id="E3IW04"/>
<dbReference type="Proteomes" id="UP000002484">
    <property type="component" value="Chromosome"/>
</dbReference>
<keyword evidence="2" id="KW-1185">Reference proteome</keyword>
<sequence length="91" mass="9538" precursor="true">MVITSIPTLTVPVLIAHQSSAGGTVGLDKRRDDWDLQGFSSEAASDWWSFRAATEHARTDFGASTGAFEVVSSLFGAVLAGAAAGEVIFHL</sequence>
<name>E3IW04_PSEI1</name>